<dbReference type="Pfam" id="PF25508">
    <property type="entry name" value="TRPM2"/>
    <property type="match status" value="1"/>
</dbReference>
<sequence>MLFNKRGIRSIHTQFIFTDDPNGNPIGSDEACREAYEHFLSTINTKEPDGSGGAANVLSACYRLVTTSNASFKKDSNHASTTLSESKTKNRKDIKELIDEYFEEESEELRNKATETATNCLLNINLVTMHFEYLREDSYIRWIKNNQSGSLSRMLFLTHTKFKNDNKKKYFLALKYSFNELVEHVDYMPIADQGRLKLQLNGLREEFNNVHCIDTDDDAVIQLIDQDPVREKNNCTKETKLQLGEEIYSIQTELEENENVLEIDRTRAQLREISARLKIKKDKRNNRILLAVNNFIIDLFEDTEFKLYDVKESEEIDLIYKDKPFHHLFVWAVLVNSREMAMIFWELETDHTCAALFASAVLNELAEKALFSKHMHHSASLKENAGHFETLACNLMTELYSIDRESALKTLVTKVGRFNSTPLKIAVSQKLKKFMAHTACQAQLNIIWSGDIAVYTSAWKIAYMTFVIIFAIFVLTDLYPLAERPPSIFEYLTWVWTLSLAIEEIRQAQSLQNVQRILSYTQTEQWIDAQKKPVQYDNAGCVSNSDKYSISQYHYCDIFVRTFLKIDSTPTQQDIKDLRIEMQGMRESLIQEIRNLENRLSAVVLDSRQ</sequence>
<dbReference type="InterPro" id="IPR057366">
    <property type="entry name" value="TRPM-like"/>
</dbReference>
<keyword evidence="5" id="KW-0175">Coiled coil</keyword>
<evidence type="ECO:0000259" key="7">
    <source>
        <dbReference type="Pfam" id="PF25508"/>
    </source>
</evidence>
<keyword evidence="9" id="KW-1185">Reference proteome</keyword>
<evidence type="ECO:0000313" key="8">
    <source>
        <dbReference type="EMBL" id="CAG2213476.1"/>
    </source>
</evidence>
<evidence type="ECO:0000313" key="9">
    <source>
        <dbReference type="Proteomes" id="UP000683360"/>
    </source>
</evidence>
<feature type="transmembrane region" description="Helical" evidence="6">
    <location>
        <begin position="461"/>
        <end position="482"/>
    </location>
</feature>
<feature type="domain" description="TRPM-like" evidence="7">
    <location>
        <begin position="316"/>
        <end position="437"/>
    </location>
</feature>
<dbReference type="OrthoDB" id="6261290at2759"/>
<protein>
    <recommendedName>
        <fullName evidence="7">TRPM-like domain-containing protein</fullName>
    </recommendedName>
</protein>
<evidence type="ECO:0000256" key="5">
    <source>
        <dbReference type="SAM" id="Coils"/>
    </source>
</evidence>
<dbReference type="GO" id="GO:0099604">
    <property type="term" value="F:ligand-gated calcium channel activity"/>
    <property type="evidence" value="ECO:0007669"/>
    <property type="project" value="TreeGrafter"/>
</dbReference>
<proteinExistence type="predicted"/>
<dbReference type="Proteomes" id="UP000683360">
    <property type="component" value="Unassembled WGS sequence"/>
</dbReference>
<gene>
    <name evidence="8" type="ORF">MEDL_27392</name>
</gene>
<evidence type="ECO:0000256" key="1">
    <source>
        <dbReference type="ARBA" id="ARBA00004141"/>
    </source>
</evidence>
<evidence type="ECO:0000256" key="6">
    <source>
        <dbReference type="SAM" id="Phobius"/>
    </source>
</evidence>
<dbReference type="GO" id="GO:0005886">
    <property type="term" value="C:plasma membrane"/>
    <property type="evidence" value="ECO:0007669"/>
    <property type="project" value="TreeGrafter"/>
</dbReference>
<accession>A0A8S3RUW8</accession>
<dbReference type="EMBL" id="CAJPWZ010001354">
    <property type="protein sequence ID" value="CAG2213476.1"/>
    <property type="molecule type" value="Genomic_DNA"/>
</dbReference>
<dbReference type="PANTHER" id="PTHR13800:SF12">
    <property type="entry name" value="TRANSIENT RECEPTOR POTENTIAL CATION CHANNEL SUBFAMILY M MEMBER-LIKE 2"/>
    <property type="match status" value="1"/>
</dbReference>
<feature type="coiled-coil region" evidence="5">
    <location>
        <begin position="579"/>
        <end position="606"/>
    </location>
</feature>
<keyword evidence="2 6" id="KW-0812">Transmembrane</keyword>
<dbReference type="InterPro" id="IPR050927">
    <property type="entry name" value="TRPM"/>
</dbReference>
<comment type="caution">
    <text evidence="8">The sequence shown here is derived from an EMBL/GenBank/DDBJ whole genome shotgun (WGS) entry which is preliminary data.</text>
</comment>
<organism evidence="8 9">
    <name type="scientific">Mytilus edulis</name>
    <name type="common">Blue mussel</name>
    <dbReference type="NCBI Taxonomy" id="6550"/>
    <lineage>
        <taxon>Eukaryota</taxon>
        <taxon>Metazoa</taxon>
        <taxon>Spiralia</taxon>
        <taxon>Lophotrochozoa</taxon>
        <taxon>Mollusca</taxon>
        <taxon>Bivalvia</taxon>
        <taxon>Autobranchia</taxon>
        <taxon>Pteriomorphia</taxon>
        <taxon>Mytilida</taxon>
        <taxon>Mytiloidea</taxon>
        <taxon>Mytilidae</taxon>
        <taxon>Mytilinae</taxon>
        <taxon>Mytilus</taxon>
    </lineage>
</organism>
<keyword evidence="4 6" id="KW-0472">Membrane</keyword>
<evidence type="ECO:0000256" key="3">
    <source>
        <dbReference type="ARBA" id="ARBA00022989"/>
    </source>
</evidence>
<keyword evidence="3 6" id="KW-1133">Transmembrane helix</keyword>
<comment type="subcellular location">
    <subcellularLocation>
        <location evidence="1">Membrane</location>
        <topology evidence="1">Multi-pass membrane protein</topology>
    </subcellularLocation>
</comment>
<dbReference type="PANTHER" id="PTHR13800">
    <property type="entry name" value="TRANSIENT RECEPTOR POTENTIAL CATION CHANNEL, SUBFAMILY M, MEMBER 6"/>
    <property type="match status" value="1"/>
</dbReference>
<evidence type="ECO:0000256" key="2">
    <source>
        <dbReference type="ARBA" id="ARBA00022692"/>
    </source>
</evidence>
<reference evidence="8" key="1">
    <citation type="submission" date="2021-03" db="EMBL/GenBank/DDBJ databases">
        <authorList>
            <person name="Bekaert M."/>
        </authorList>
    </citation>
    <scope>NUCLEOTIDE SEQUENCE</scope>
</reference>
<evidence type="ECO:0000256" key="4">
    <source>
        <dbReference type="ARBA" id="ARBA00023136"/>
    </source>
</evidence>
<name>A0A8S3RUW8_MYTED</name>
<dbReference type="AlphaFoldDB" id="A0A8S3RUW8"/>